<protein>
    <submittedName>
        <fullName evidence="2">Uncharacterized protein</fullName>
    </submittedName>
</protein>
<sequence>MLGQQDGGKRGAAAHTRSRPERARSRARNDECALSPDEAAELEQLRRQIAEVAMERDAAARLIREAIR</sequence>
<comment type="caution">
    <text evidence="2">The sequence shown here is derived from an EMBL/GenBank/DDBJ whole genome shotgun (WGS) entry which is preliminary data.</text>
</comment>
<feature type="compositionally biased region" description="Basic and acidic residues" evidence="1">
    <location>
        <begin position="18"/>
        <end position="31"/>
    </location>
</feature>
<reference evidence="2 3" key="1">
    <citation type="journal article" date="2019" name="Emerg. Microbes Infect.">
        <title>Comprehensive subspecies identification of 175 nontuberculous mycobacteria species based on 7547 genomic profiles.</title>
        <authorList>
            <person name="Matsumoto Y."/>
            <person name="Kinjo T."/>
            <person name="Motooka D."/>
            <person name="Nabeya D."/>
            <person name="Jung N."/>
            <person name="Uechi K."/>
            <person name="Horii T."/>
            <person name="Iida T."/>
            <person name="Fujita J."/>
            <person name="Nakamura S."/>
        </authorList>
    </citation>
    <scope>NUCLEOTIDE SEQUENCE [LARGE SCALE GENOMIC DNA]</scope>
    <source>
        <strain evidence="2 3">JCM 17322</strain>
    </source>
</reference>
<name>A0A7I9XTJ8_9MYCO</name>
<dbReference type="Proteomes" id="UP000465361">
    <property type="component" value="Unassembled WGS sequence"/>
</dbReference>
<gene>
    <name evidence="2" type="ORF">MBOT_07080</name>
</gene>
<evidence type="ECO:0000313" key="3">
    <source>
        <dbReference type="Proteomes" id="UP000465361"/>
    </source>
</evidence>
<evidence type="ECO:0000313" key="2">
    <source>
        <dbReference type="EMBL" id="GFG73343.1"/>
    </source>
</evidence>
<dbReference type="EMBL" id="BLKW01000002">
    <property type="protein sequence ID" value="GFG73343.1"/>
    <property type="molecule type" value="Genomic_DNA"/>
</dbReference>
<feature type="region of interest" description="Disordered" evidence="1">
    <location>
        <begin position="1"/>
        <end position="35"/>
    </location>
</feature>
<dbReference type="AlphaFoldDB" id="A0A7I9XTJ8"/>
<accession>A0A7I9XTJ8</accession>
<keyword evidence="3" id="KW-1185">Reference proteome</keyword>
<proteinExistence type="predicted"/>
<organism evidence="2 3">
    <name type="scientific">Mycobacterium botniense</name>
    <dbReference type="NCBI Taxonomy" id="84962"/>
    <lineage>
        <taxon>Bacteria</taxon>
        <taxon>Bacillati</taxon>
        <taxon>Actinomycetota</taxon>
        <taxon>Actinomycetes</taxon>
        <taxon>Mycobacteriales</taxon>
        <taxon>Mycobacteriaceae</taxon>
        <taxon>Mycobacterium</taxon>
    </lineage>
</organism>
<evidence type="ECO:0000256" key="1">
    <source>
        <dbReference type="SAM" id="MobiDB-lite"/>
    </source>
</evidence>